<dbReference type="Pfam" id="PF12550">
    <property type="entry name" value="GCR1_C"/>
    <property type="match status" value="1"/>
</dbReference>
<feature type="compositionally biased region" description="Basic residues" evidence="1">
    <location>
        <begin position="375"/>
        <end position="384"/>
    </location>
</feature>
<evidence type="ECO:0000313" key="3">
    <source>
        <dbReference type="EMBL" id="GMM36587.1"/>
    </source>
</evidence>
<dbReference type="GO" id="GO:0000978">
    <property type="term" value="F:RNA polymerase II cis-regulatory region sequence-specific DNA binding"/>
    <property type="evidence" value="ECO:0007669"/>
    <property type="project" value="TreeGrafter"/>
</dbReference>
<feature type="compositionally biased region" description="Polar residues" evidence="1">
    <location>
        <begin position="336"/>
        <end position="369"/>
    </location>
</feature>
<feature type="compositionally biased region" description="Low complexity" evidence="1">
    <location>
        <begin position="397"/>
        <end position="415"/>
    </location>
</feature>
<evidence type="ECO:0000256" key="1">
    <source>
        <dbReference type="SAM" id="MobiDB-lite"/>
    </source>
</evidence>
<feature type="region of interest" description="Disordered" evidence="1">
    <location>
        <begin position="315"/>
        <end position="442"/>
    </location>
</feature>
<keyword evidence="4" id="KW-1185">Reference proteome</keyword>
<feature type="region of interest" description="Disordered" evidence="1">
    <location>
        <begin position="65"/>
        <end position="88"/>
    </location>
</feature>
<dbReference type="GO" id="GO:0060963">
    <property type="term" value="P:positive regulation of ribosomal protein gene transcription by RNA polymerase II"/>
    <property type="evidence" value="ECO:0007669"/>
    <property type="project" value="TreeGrafter"/>
</dbReference>
<feature type="compositionally biased region" description="Low complexity" evidence="1">
    <location>
        <begin position="267"/>
        <end position="277"/>
    </location>
</feature>
<dbReference type="Proteomes" id="UP001360560">
    <property type="component" value="Unassembled WGS sequence"/>
</dbReference>
<sequence length="554" mass="60789">MSRNILDNSSQSFANFSYALPPSNGNRGITNNNAANASMNLTAASTAPAPTASATVRIVNNTVTANTNPSRASLHRHSTSKNSNSTNIPGNGNALFHEELTRVNHSLSDLRKKYDLLHKNYIELRASNERLTSSLESQRMVFIELLQTLTNSSARVSRQLSAASHTVHHQPSHPNNEQANINSGSMNSGSTGFDQYQMSTLIPSSMIPSGYSSATAADPLHMNNGQLMNFVAAYNPRQQPDQQDHIQQQQQNVHVQPGHLQHHHQQEQQPQSQQLGFQAAAAALTLSRNSLGTHQQAGTGPDATTVMEHLQHNNDDIGSEINTNTNANNHNDDPTRISTSGLDEDNITNSKNGQRVSADQSASRPSTPSVAAHNSVRRRARHRMTSSTDQESSNGYNTSHNTPINSNNNSNEHSIGMVSNPSSPDSPSLETQEPPAKRHRLDPIYVPRKLSDQVSDIVDEYVNGVQGGPSIRDLERTRGAKWRGGAHHPVSKKFGRMKPIYDAVEKGMAMNWTLQAIVEVLEKAREYGKDGITAKRSITWLQEHIPKELDKARE</sequence>
<dbReference type="AlphaFoldDB" id="A0AAV5QPP3"/>
<evidence type="ECO:0000259" key="2">
    <source>
        <dbReference type="Pfam" id="PF12550"/>
    </source>
</evidence>
<dbReference type="PANTHER" id="PTHR37784:SF2">
    <property type="entry name" value="HIGH-OSMOLARITY-INDUCED TRANSCRIPTION PROTEIN 1"/>
    <property type="match status" value="1"/>
</dbReference>
<feature type="region of interest" description="Disordered" evidence="1">
    <location>
        <begin position="238"/>
        <end position="277"/>
    </location>
</feature>
<dbReference type="EMBL" id="BTFZ01000011">
    <property type="protein sequence ID" value="GMM36587.1"/>
    <property type="molecule type" value="Genomic_DNA"/>
</dbReference>
<protein>
    <submittedName>
        <fullName evidence="3">Hot1 protein</fullName>
    </submittedName>
</protein>
<evidence type="ECO:0000313" key="4">
    <source>
        <dbReference type="Proteomes" id="UP001360560"/>
    </source>
</evidence>
<accession>A0AAV5QPP3</accession>
<name>A0AAV5QPP3_9ASCO</name>
<dbReference type="InterPro" id="IPR052146">
    <property type="entry name" value="HOT1"/>
</dbReference>
<proteinExistence type="predicted"/>
<feature type="compositionally biased region" description="Polar residues" evidence="1">
    <location>
        <begin position="172"/>
        <end position="195"/>
    </location>
</feature>
<reference evidence="3 4" key="1">
    <citation type="journal article" date="2023" name="Elife">
        <title>Identification of key yeast species and microbe-microbe interactions impacting larval growth of Drosophila in the wild.</title>
        <authorList>
            <person name="Mure A."/>
            <person name="Sugiura Y."/>
            <person name="Maeda R."/>
            <person name="Honda K."/>
            <person name="Sakurai N."/>
            <person name="Takahashi Y."/>
            <person name="Watada M."/>
            <person name="Katoh T."/>
            <person name="Gotoh A."/>
            <person name="Gotoh Y."/>
            <person name="Taniguchi I."/>
            <person name="Nakamura K."/>
            <person name="Hayashi T."/>
            <person name="Katayama T."/>
            <person name="Uemura T."/>
            <person name="Hattori Y."/>
        </authorList>
    </citation>
    <scope>NUCLEOTIDE SEQUENCE [LARGE SCALE GENOMIC DNA]</scope>
    <source>
        <strain evidence="3 4">SC-9</strain>
    </source>
</reference>
<dbReference type="GO" id="GO:0000981">
    <property type="term" value="F:DNA-binding transcription factor activity, RNA polymerase II-specific"/>
    <property type="evidence" value="ECO:0007669"/>
    <property type="project" value="TreeGrafter"/>
</dbReference>
<feature type="domain" description="Transcription activator GCR1-like" evidence="2">
    <location>
        <begin position="452"/>
        <end position="525"/>
    </location>
</feature>
<feature type="region of interest" description="Disordered" evidence="1">
    <location>
        <begin position="160"/>
        <end position="195"/>
    </location>
</feature>
<dbReference type="InterPro" id="IPR022210">
    <property type="entry name" value="TF_GCR1-like"/>
</dbReference>
<dbReference type="GeneID" id="90074562"/>
<dbReference type="PANTHER" id="PTHR37784">
    <property type="entry name" value="PROTEIN MSN1"/>
    <property type="match status" value="1"/>
</dbReference>
<comment type="caution">
    <text evidence="3">The sequence shown here is derived from an EMBL/GenBank/DDBJ whole genome shotgun (WGS) entry which is preliminary data.</text>
</comment>
<feature type="compositionally biased region" description="Low complexity" evidence="1">
    <location>
        <begin position="238"/>
        <end position="259"/>
    </location>
</feature>
<gene>
    <name evidence="3" type="ORF">DASC09_039120</name>
</gene>
<feature type="compositionally biased region" description="Polar residues" evidence="1">
    <location>
        <begin position="417"/>
        <end position="431"/>
    </location>
</feature>
<dbReference type="RefSeq" id="XP_064853583.1">
    <property type="nucleotide sequence ID" value="XM_064997511.1"/>
</dbReference>
<feature type="compositionally biased region" description="Polar residues" evidence="1">
    <location>
        <begin position="385"/>
        <end position="396"/>
    </location>
</feature>
<organism evidence="3 4">
    <name type="scientific">Saccharomycopsis crataegensis</name>
    <dbReference type="NCBI Taxonomy" id="43959"/>
    <lineage>
        <taxon>Eukaryota</taxon>
        <taxon>Fungi</taxon>
        <taxon>Dikarya</taxon>
        <taxon>Ascomycota</taxon>
        <taxon>Saccharomycotina</taxon>
        <taxon>Saccharomycetes</taxon>
        <taxon>Saccharomycopsidaceae</taxon>
        <taxon>Saccharomycopsis</taxon>
    </lineage>
</organism>